<evidence type="ECO:0000313" key="7">
    <source>
        <dbReference type="Proteomes" id="UP000021369"/>
    </source>
</evidence>
<dbReference type="EMBL" id="JEOB01000004">
    <property type="protein sequence ID" value="EXM38401.1"/>
    <property type="molecule type" value="Genomic_DNA"/>
</dbReference>
<dbReference type="PROSITE" id="PS00041">
    <property type="entry name" value="HTH_ARAC_FAMILY_1"/>
    <property type="match status" value="1"/>
</dbReference>
<dbReference type="GO" id="GO:0043565">
    <property type="term" value="F:sequence-specific DNA binding"/>
    <property type="evidence" value="ECO:0007669"/>
    <property type="project" value="InterPro"/>
</dbReference>
<evidence type="ECO:0000259" key="4">
    <source>
        <dbReference type="PROSITE" id="PS01124"/>
    </source>
</evidence>
<comment type="caution">
    <text evidence="5">The sequence shown here is derived from an EMBL/GenBank/DDBJ whole genome shotgun (WGS) entry which is preliminary data.</text>
</comment>
<dbReference type="SUPFAM" id="SSF46689">
    <property type="entry name" value="Homeodomain-like"/>
    <property type="match status" value="2"/>
</dbReference>
<evidence type="ECO:0000256" key="3">
    <source>
        <dbReference type="ARBA" id="ARBA00023163"/>
    </source>
</evidence>
<keyword evidence="3" id="KW-0804">Transcription</keyword>
<dbReference type="PROSITE" id="PS01124">
    <property type="entry name" value="HTH_ARAC_FAMILY_2"/>
    <property type="match status" value="1"/>
</dbReference>
<dbReference type="Proteomes" id="UP000021369">
    <property type="component" value="Unassembled WGS sequence"/>
</dbReference>
<dbReference type="SUPFAM" id="SSF51215">
    <property type="entry name" value="Regulatory protein AraC"/>
    <property type="match status" value="1"/>
</dbReference>
<dbReference type="Pfam" id="PF12833">
    <property type="entry name" value="HTH_18"/>
    <property type="match status" value="1"/>
</dbReference>
<name>A0A011VT11_RUMAL</name>
<evidence type="ECO:0000313" key="5">
    <source>
        <dbReference type="EMBL" id="EXM38401.1"/>
    </source>
</evidence>
<dbReference type="PANTHER" id="PTHR43280">
    <property type="entry name" value="ARAC-FAMILY TRANSCRIPTIONAL REGULATOR"/>
    <property type="match status" value="1"/>
</dbReference>
<dbReference type="Gene3D" id="1.10.10.60">
    <property type="entry name" value="Homeodomain-like"/>
    <property type="match status" value="2"/>
</dbReference>
<keyword evidence="2" id="KW-0238">DNA-binding</keyword>
<reference evidence="5 7" key="1">
    <citation type="submission" date="2013-06" db="EMBL/GenBank/DDBJ databases">
        <title>Rumen cellulosomics: divergent fiber-degrading strategies revealed by comparative genome-wide analysis of six Ruminococcal strains.</title>
        <authorList>
            <person name="Dassa B."/>
            <person name="Borovok I."/>
            <person name="Lamed R."/>
            <person name="Flint H."/>
            <person name="Yeoman C.J."/>
            <person name="White B."/>
            <person name="Bayer E.A."/>
        </authorList>
    </citation>
    <scope>NUCLEOTIDE SEQUENCE [LARGE SCALE GENOMIC DNA]</scope>
    <source>
        <strain evidence="5 7">SY3</strain>
    </source>
</reference>
<keyword evidence="1" id="KW-0805">Transcription regulation</keyword>
<gene>
    <name evidence="6" type="ORF">RASY3_11075</name>
    <name evidence="5" type="ORF">RASY3_19765</name>
</gene>
<evidence type="ECO:0000256" key="1">
    <source>
        <dbReference type="ARBA" id="ARBA00023015"/>
    </source>
</evidence>
<organism evidence="5 7">
    <name type="scientific">Ruminococcus albus SY3</name>
    <dbReference type="NCBI Taxonomy" id="1341156"/>
    <lineage>
        <taxon>Bacteria</taxon>
        <taxon>Bacillati</taxon>
        <taxon>Bacillota</taxon>
        <taxon>Clostridia</taxon>
        <taxon>Eubacteriales</taxon>
        <taxon>Oscillospiraceae</taxon>
        <taxon>Ruminococcus</taxon>
    </lineage>
</organism>
<dbReference type="PANTHER" id="PTHR43280:SF2">
    <property type="entry name" value="HTH-TYPE TRANSCRIPTIONAL REGULATOR EXSA"/>
    <property type="match status" value="1"/>
</dbReference>
<dbReference type="InterPro" id="IPR009057">
    <property type="entry name" value="Homeodomain-like_sf"/>
</dbReference>
<dbReference type="AlphaFoldDB" id="A0A011VT11"/>
<protein>
    <submittedName>
        <fullName evidence="5">AraC family transcriptional regulator</fullName>
    </submittedName>
</protein>
<dbReference type="InterPro" id="IPR018060">
    <property type="entry name" value="HTH_AraC"/>
</dbReference>
<dbReference type="PATRIC" id="fig|1341156.4.peg.2159"/>
<proteinExistence type="predicted"/>
<feature type="domain" description="HTH araC/xylS-type" evidence="4">
    <location>
        <begin position="152"/>
        <end position="254"/>
    </location>
</feature>
<dbReference type="SMART" id="SM00342">
    <property type="entry name" value="HTH_ARAC"/>
    <property type="match status" value="1"/>
</dbReference>
<dbReference type="EMBL" id="JEOB01000003">
    <property type="protein sequence ID" value="EXM38872.1"/>
    <property type="molecule type" value="Genomic_DNA"/>
</dbReference>
<accession>A0A011VT11</accession>
<sequence length="258" mass="28960">MFRLHNMGLDMHHSADFSIERPNGSGDCLLIIFKTDALLTTDGMDSTVSPDTAIIYSEGTPQYYRAICGSYVNHFLHFGMEDGDADGRVIFDRLLTPGRVSDAEDILRMLSREQLSTSPNKDEYSSMLIKLLLMKVSEESDGTSDAQLNPHAEILDALRADIYANPGQFTSVAQLAERVRVSPSHFQQLYRSRFGVSCYEDLLSARIRTAQYYLSSTALTVREIANLCGYENEVCFMHRFKERTGTAPGAYRKLINGK</sequence>
<evidence type="ECO:0000256" key="2">
    <source>
        <dbReference type="ARBA" id="ARBA00023125"/>
    </source>
</evidence>
<keyword evidence="7" id="KW-1185">Reference proteome</keyword>
<dbReference type="InterPro" id="IPR018062">
    <property type="entry name" value="HTH_AraC-typ_CS"/>
</dbReference>
<evidence type="ECO:0000313" key="6">
    <source>
        <dbReference type="EMBL" id="EXM38872.1"/>
    </source>
</evidence>
<dbReference type="GO" id="GO:0003700">
    <property type="term" value="F:DNA-binding transcription factor activity"/>
    <property type="evidence" value="ECO:0007669"/>
    <property type="project" value="InterPro"/>
</dbReference>
<dbReference type="InterPro" id="IPR037923">
    <property type="entry name" value="HTH-like"/>
</dbReference>